<dbReference type="Gramene" id="PSS19287">
    <property type="protein sequence ID" value="PSS19287"/>
    <property type="gene ID" value="CEY00_Acc11333"/>
</dbReference>
<dbReference type="InParanoid" id="A0A2R6R219"/>
<proteinExistence type="inferred from homology"/>
<dbReference type="STRING" id="1590841.A0A2R6R219"/>
<comment type="caution">
    <text evidence="9">The sequence shown here is derived from an EMBL/GenBank/DDBJ whole genome shotgun (WGS) entry which is preliminary data.</text>
</comment>
<comment type="catalytic activity">
    <reaction evidence="6 8">
        <text>hydrogencarbonate + H(+) = CO2 + H2O</text>
        <dbReference type="Rhea" id="RHEA:10748"/>
        <dbReference type="ChEBI" id="CHEBI:15377"/>
        <dbReference type="ChEBI" id="CHEBI:15378"/>
        <dbReference type="ChEBI" id="CHEBI:16526"/>
        <dbReference type="ChEBI" id="CHEBI:17544"/>
        <dbReference type="EC" id="4.2.1.1"/>
    </reaction>
</comment>
<dbReference type="PANTHER" id="PTHR11002:SF12">
    <property type="entry name" value="CARBONIC ANHYDRASE"/>
    <property type="match status" value="1"/>
</dbReference>
<dbReference type="InterPro" id="IPR001765">
    <property type="entry name" value="Carbonic_anhydrase"/>
</dbReference>
<comment type="function">
    <text evidence="1 8">Reversible hydration of carbon dioxide.</text>
</comment>
<evidence type="ECO:0000256" key="2">
    <source>
        <dbReference type="ARBA" id="ARBA00006217"/>
    </source>
</evidence>
<evidence type="ECO:0000313" key="9">
    <source>
        <dbReference type="EMBL" id="PSS19287.1"/>
    </source>
</evidence>
<feature type="binding site" evidence="7">
    <location>
        <position position="5"/>
    </location>
    <ligand>
        <name>Zn(2+)</name>
        <dbReference type="ChEBI" id="CHEBI:29105"/>
    </ligand>
</feature>
<accession>A0A2R6R219</accession>
<evidence type="ECO:0000256" key="4">
    <source>
        <dbReference type="ARBA" id="ARBA00022833"/>
    </source>
</evidence>
<dbReference type="PANTHER" id="PTHR11002">
    <property type="entry name" value="CARBONIC ANHYDRASE"/>
    <property type="match status" value="1"/>
</dbReference>
<organism evidence="9 10">
    <name type="scientific">Actinidia chinensis var. chinensis</name>
    <name type="common">Chinese soft-hair kiwi</name>
    <dbReference type="NCBI Taxonomy" id="1590841"/>
    <lineage>
        <taxon>Eukaryota</taxon>
        <taxon>Viridiplantae</taxon>
        <taxon>Streptophyta</taxon>
        <taxon>Embryophyta</taxon>
        <taxon>Tracheophyta</taxon>
        <taxon>Spermatophyta</taxon>
        <taxon>Magnoliopsida</taxon>
        <taxon>eudicotyledons</taxon>
        <taxon>Gunneridae</taxon>
        <taxon>Pentapetalae</taxon>
        <taxon>asterids</taxon>
        <taxon>Ericales</taxon>
        <taxon>Actinidiaceae</taxon>
        <taxon>Actinidia</taxon>
    </lineage>
</organism>
<comment type="cofactor">
    <cofactor evidence="7">
        <name>Zn(2+)</name>
        <dbReference type="ChEBI" id="CHEBI:29105"/>
    </cofactor>
    <text evidence="7">Binds 1 zinc ion per subunit.</text>
</comment>
<dbReference type="GO" id="GO:0015976">
    <property type="term" value="P:carbon utilization"/>
    <property type="evidence" value="ECO:0007669"/>
    <property type="project" value="InterPro"/>
</dbReference>
<feature type="binding site" evidence="7">
    <location>
        <position position="7"/>
    </location>
    <ligand>
        <name>Zn(2+)</name>
        <dbReference type="ChEBI" id="CHEBI:29105"/>
    </ligand>
</feature>
<dbReference type="AlphaFoldDB" id="A0A2R6R219"/>
<evidence type="ECO:0000256" key="5">
    <source>
        <dbReference type="ARBA" id="ARBA00023239"/>
    </source>
</evidence>
<reference evidence="10" key="2">
    <citation type="journal article" date="2018" name="BMC Genomics">
        <title>A manually annotated Actinidia chinensis var. chinensis (kiwifruit) genome highlights the challenges associated with draft genomes and gene prediction in plants.</title>
        <authorList>
            <person name="Pilkington S.M."/>
            <person name="Crowhurst R."/>
            <person name="Hilario E."/>
            <person name="Nardozza S."/>
            <person name="Fraser L."/>
            <person name="Peng Y."/>
            <person name="Gunaseelan K."/>
            <person name="Simpson R."/>
            <person name="Tahir J."/>
            <person name="Deroles S.C."/>
            <person name="Templeton K."/>
            <person name="Luo Z."/>
            <person name="Davy M."/>
            <person name="Cheng C."/>
            <person name="McNeilage M."/>
            <person name="Scaglione D."/>
            <person name="Liu Y."/>
            <person name="Zhang Q."/>
            <person name="Datson P."/>
            <person name="De Silva N."/>
            <person name="Gardiner S.E."/>
            <person name="Bassett H."/>
            <person name="Chagne D."/>
            <person name="McCallum J."/>
            <person name="Dzierzon H."/>
            <person name="Deng C."/>
            <person name="Wang Y.Y."/>
            <person name="Barron L."/>
            <person name="Manako K."/>
            <person name="Bowen J."/>
            <person name="Foster T.M."/>
            <person name="Erridge Z.A."/>
            <person name="Tiffin H."/>
            <person name="Waite C.N."/>
            <person name="Davies K.M."/>
            <person name="Grierson E.P."/>
            <person name="Laing W.A."/>
            <person name="Kirk R."/>
            <person name="Chen X."/>
            <person name="Wood M."/>
            <person name="Montefiori M."/>
            <person name="Brummell D.A."/>
            <person name="Schwinn K.E."/>
            <person name="Catanach A."/>
            <person name="Fullerton C."/>
            <person name="Li D."/>
            <person name="Meiyalaghan S."/>
            <person name="Nieuwenhuizen N."/>
            <person name="Read N."/>
            <person name="Prakash R."/>
            <person name="Hunter D."/>
            <person name="Zhang H."/>
            <person name="McKenzie M."/>
            <person name="Knabel M."/>
            <person name="Harris A."/>
            <person name="Allan A.C."/>
            <person name="Gleave A."/>
            <person name="Chen A."/>
            <person name="Janssen B.J."/>
            <person name="Plunkett B."/>
            <person name="Ampomah-Dwamena C."/>
            <person name="Voogd C."/>
            <person name="Leif D."/>
            <person name="Lafferty D."/>
            <person name="Souleyre E.J.F."/>
            <person name="Varkonyi-Gasic E."/>
            <person name="Gambi F."/>
            <person name="Hanley J."/>
            <person name="Yao J.L."/>
            <person name="Cheung J."/>
            <person name="David K.M."/>
            <person name="Warren B."/>
            <person name="Marsh K."/>
            <person name="Snowden K.C."/>
            <person name="Lin-Wang K."/>
            <person name="Brian L."/>
            <person name="Martinez-Sanchez M."/>
            <person name="Wang M."/>
            <person name="Ileperuma N."/>
            <person name="Macnee N."/>
            <person name="Campin R."/>
            <person name="McAtee P."/>
            <person name="Drummond R.S.M."/>
            <person name="Espley R.V."/>
            <person name="Ireland H.S."/>
            <person name="Wu R."/>
            <person name="Atkinson R.G."/>
            <person name="Karunairetnam S."/>
            <person name="Bulley S."/>
            <person name="Chunkath S."/>
            <person name="Hanley Z."/>
            <person name="Storey R."/>
            <person name="Thrimawithana A.H."/>
            <person name="Thomson S."/>
            <person name="David C."/>
            <person name="Testolin R."/>
            <person name="Huang H."/>
            <person name="Hellens R.P."/>
            <person name="Schaffer R.J."/>
        </authorList>
    </citation>
    <scope>NUCLEOTIDE SEQUENCE [LARGE SCALE GENOMIC DNA]</scope>
    <source>
        <strain evidence="10">cv. Red5</strain>
    </source>
</reference>
<gene>
    <name evidence="9" type="ORF">CEY00_Acc11333</name>
</gene>
<evidence type="ECO:0000313" key="10">
    <source>
        <dbReference type="Proteomes" id="UP000241394"/>
    </source>
</evidence>
<dbReference type="SMART" id="SM00947">
    <property type="entry name" value="Pro_CA"/>
    <property type="match status" value="1"/>
</dbReference>
<evidence type="ECO:0000256" key="1">
    <source>
        <dbReference type="ARBA" id="ARBA00002904"/>
    </source>
</evidence>
<dbReference type="InterPro" id="IPR036874">
    <property type="entry name" value="Carbonic_anhydrase_sf"/>
</dbReference>
<keyword evidence="10" id="KW-1185">Reference proteome</keyword>
<dbReference type="EMBL" id="NKQK01000010">
    <property type="protein sequence ID" value="PSS19287.1"/>
    <property type="molecule type" value="Genomic_DNA"/>
</dbReference>
<dbReference type="Pfam" id="PF00484">
    <property type="entry name" value="Pro_CA"/>
    <property type="match status" value="1"/>
</dbReference>
<keyword evidence="4 7" id="KW-0862">Zinc</keyword>
<evidence type="ECO:0000256" key="6">
    <source>
        <dbReference type="ARBA" id="ARBA00048348"/>
    </source>
</evidence>
<dbReference type="GO" id="GO:0004089">
    <property type="term" value="F:carbonate dehydratase activity"/>
    <property type="evidence" value="ECO:0007669"/>
    <property type="project" value="UniProtKB-UniRule"/>
</dbReference>
<keyword evidence="7" id="KW-0479">Metal-binding</keyword>
<reference evidence="9 10" key="1">
    <citation type="submission" date="2017-07" db="EMBL/GenBank/DDBJ databases">
        <title>An improved, manually edited Actinidia chinensis var. chinensis (kiwifruit) genome highlights the challenges associated with draft genomes and gene prediction in plants.</title>
        <authorList>
            <person name="Pilkington S."/>
            <person name="Crowhurst R."/>
            <person name="Hilario E."/>
            <person name="Nardozza S."/>
            <person name="Fraser L."/>
            <person name="Peng Y."/>
            <person name="Gunaseelan K."/>
            <person name="Simpson R."/>
            <person name="Tahir J."/>
            <person name="Deroles S."/>
            <person name="Templeton K."/>
            <person name="Luo Z."/>
            <person name="Davy M."/>
            <person name="Cheng C."/>
            <person name="Mcneilage M."/>
            <person name="Scaglione D."/>
            <person name="Liu Y."/>
            <person name="Zhang Q."/>
            <person name="Datson P."/>
            <person name="De Silva N."/>
            <person name="Gardiner S."/>
            <person name="Bassett H."/>
            <person name="Chagne D."/>
            <person name="Mccallum J."/>
            <person name="Dzierzon H."/>
            <person name="Deng C."/>
            <person name="Wang Y.-Y."/>
            <person name="Barron N."/>
            <person name="Manako K."/>
            <person name="Bowen J."/>
            <person name="Foster T."/>
            <person name="Erridge Z."/>
            <person name="Tiffin H."/>
            <person name="Waite C."/>
            <person name="Davies K."/>
            <person name="Grierson E."/>
            <person name="Laing W."/>
            <person name="Kirk R."/>
            <person name="Chen X."/>
            <person name="Wood M."/>
            <person name="Montefiori M."/>
            <person name="Brummell D."/>
            <person name="Schwinn K."/>
            <person name="Catanach A."/>
            <person name="Fullerton C."/>
            <person name="Li D."/>
            <person name="Meiyalaghan S."/>
            <person name="Nieuwenhuizen N."/>
            <person name="Read N."/>
            <person name="Prakash R."/>
            <person name="Hunter D."/>
            <person name="Zhang H."/>
            <person name="Mckenzie M."/>
            <person name="Knabel M."/>
            <person name="Harris A."/>
            <person name="Allan A."/>
            <person name="Chen A."/>
            <person name="Janssen B."/>
            <person name="Plunkett B."/>
            <person name="Dwamena C."/>
            <person name="Voogd C."/>
            <person name="Leif D."/>
            <person name="Lafferty D."/>
            <person name="Souleyre E."/>
            <person name="Varkonyi-Gasic E."/>
            <person name="Gambi F."/>
            <person name="Hanley J."/>
            <person name="Yao J.-L."/>
            <person name="Cheung J."/>
            <person name="David K."/>
            <person name="Warren B."/>
            <person name="Marsh K."/>
            <person name="Snowden K."/>
            <person name="Lin-Wang K."/>
            <person name="Brian L."/>
            <person name="Martinez-Sanchez M."/>
            <person name="Wang M."/>
            <person name="Ileperuma N."/>
            <person name="Macnee N."/>
            <person name="Campin R."/>
            <person name="Mcatee P."/>
            <person name="Drummond R."/>
            <person name="Espley R."/>
            <person name="Ireland H."/>
            <person name="Wu R."/>
            <person name="Atkinson R."/>
            <person name="Karunairetnam S."/>
            <person name="Bulley S."/>
            <person name="Chunkath S."/>
            <person name="Hanley Z."/>
            <person name="Storey R."/>
            <person name="Thrimawithana A."/>
            <person name="Thomson S."/>
            <person name="David C."/>
            <person name="Testolin R."/>
        </authorList>
    </citation>
    <scope>NUCLEOTIDE SEQUENCE [LARGE SCALE GENOMIC DNA]</scope>
    <source>
        <strain evidence="10">cv. Red5</strain>
        <tissue evidence="9">Young leaf</tissue>
    </source>
</reference>
<dbReference type="SUPFAM" id="SSF53056">
    <property type="entry name" value="beta-carbonic anhydrase, cab"/>
    <property type="match status" value="1"/>
</dbReference>
<evidence type="ECO:0000256" key="7">
    <source>
        <dbReference type="PIRSR" id="PIRSR601765-1"/>
    </source>
</evidence>
<dbReference type="PROSITE" id="PS00704">
    <property type="entry name" value="PROK_CO2_ANHYDRASE_1"/>
    <property type="match status" value="1"/>
</dbReference>
<dbReference type="GO" id="GO:0008270">
    <property type="term" value="F:zinc ion binding"/>
    <property type="evidence" value="ECO:0007669"/>
    <property type="project" value="UniProtKB-UniRule"/>
</dbReference>
<dbReference type="OrthoDB" id="10248475at2759"/>
<dbReference type="Gene3D" id="3.40.1050.10">
    <property type="entry name" value="Carbonic anhydrase"/>
    <property type="match status" value="1"/>
</dbReference>
<dbReference type="InterPro" id="IPR015892">
    <property type="entry name" value="Carbonic_anhydrase_CS"/>
</dbReference>
<evidence type="ECO:0000256" key="8">
    <source>
        <dbReference type="RuleBase" id="RU003956"/>
    </source>
</evidence>
<protein>
    <recommendedName>
        <fullName evidence="3 8">Carbonic anhydrase</fullName>
        <ecNumber evidence="3 8">4.2.1.1</ecNumber>
    </recommendedName>
    <alternativeName>
        <fullName evidence="8">Carbonate dehydratase</fullName>
    </alternativeName>
</protein>
<name>A0A2R6R219_ACTCC</name>
<dbReference type="EC" id="4.2.1.1" evidence="3 8"/>
<evidence type="ECO:0000256" key="3">
    <source>
        <dbReference type="ARBA" id="ARBA00012925"/>
    </source>
</evidence>
<keyword evidence="5 8" id="KW-0456">Lyase</keyword>
<dbReference type="Proteomes" id="UP000241394">
    <property type="component" value="Chromosome LG10"/>
</dbReference>
<sequence>MVIACADSRVCPSSILGFQPGEAFVVRNVANLVPLLENGPSETNAAIEFTVNSVELYSKLGSCWEECKVKHQGHCFQSNL</sequence>
<comment type="similarity">
    <text evidence="2 8">Belongs to the beta-class carbonic anhydrase family.</text>
</comment>